<dbReference type="OrthoDB" id="3243659at2759"/>
<dbReference type="InterPro" id="IPR012337">
    <property type="entry name" value="RNaseH-like_sf"/>
</dbReference>
<evidence type="ECO:0000256" key="1">
    <source>
        <dbReference type="ARBA" id="ARBA00004123"/>
    </source>
</evidence>
<feature type="region of interest" description="Disordered" evidence="6">
    <location>
        <begin position="1"/>
        <end position="120"/>
    </location>
</feature>
<keyword evidence="3" id="KW-0863">Zinc-finger</keyword>
<organism evidence="7 8">
    <name type="scientific">Mycena indigotica</name>
    <dbReference type="NCBI Taxonomy" id="2126181"/>
    <lineage>
        <taxon>Eukaryota</taxon>
        <taxon>Fungi</taxon>
        <taxon>Dikarya</taxon>
        <taxon>Basidiomycota</taxon>
        <taxon>Agaricomycotina</taxon>
        <taxon>Agaricomycetes</taxon>
        <taxon>Agaricomycetidae</taxon>
        <taxon>Agaricales</taxon>
        <taxon>Marasmiineae</taxon>
        <taxon>Mycenaceae</taxon>
        <taxon>Mycena</taxon>
    </lineage>
</organism>
<name>A0A8H6T6B6_9AGAR</name>
<sequence length="630" mass="70119">MPPGPRDVPDPSLLIDTARSRTKSSRALSYEDPPPSTSTIDVHGSDLEESDTPIVLPGKRKKKQVLVPQTPVKGVKVTTTSLPRSPIKSRFRKGVPETTTGGAEGNNTATSTTTQADPDMLDDDRFLADIQLTALTGGRKKKEDTNKDLDHFFGPIYQDGGQGGKVQSRRLCLVCPRGNKSIVSQPTTLRRHMEATHEAIYHRWATKNGFLSALPKDRKARKDAAAIASGAASQPTLDKHLHEPPPREKLVMYTDEVFKEAALDWLIATDQPIEALNHPKFKHMIDIASRAKNGVSIPGQGSTRAEIIELFQKRMLFLKEKLNIGYLTTDNATNNASTVRKSSFAQWDADERHLPCMAHIINLATQAFISTYSKSPHFDPKNPENHLPNMVADICDKVGLIRAIAVKERSSSKRKELFLRIQAEAVNRRTRAIEFQKTLRTGDMIQTESSIPPDPGMPQQLILDMKFIPEFIELLTVQASTADERTKLRSLNLTESEWKRAIKFASLLQHANNAQQSFSSGTIPTLHNAIPASEALHAAWTKRAGLDIFKLFRPALEAGAAKINEYYIKTAKSSAHVIALVLDPHQKGRYFLKHWGKELAAEARQTAEKTFKERWEKLNGPVTNLTQPID</sequence>
<accession>A0A8H6T6B6</accession>
<feature type="region of interest" description="Disordered" evidence="6">
    <location>
        <begin position="225"/>
        <end position="244"/>
    </location>
</feature>
<evidence type="ECO:0000256" key="5">
    <source>
        <dbReference type="ARBA" id="ARBA00023242"/>
    </source>
</evidence>
<evidence type="ECO:0000313" key="8">
    <source>
        <dbReference type="Proteomes" id="UP000636479"/>
    </source>
</evidence>
<dbReference type="PANTHER" id="PTHR46481:SF10">
    <property type="entry name" value="ZINC FINGER BED DOMAIN-CONTAINING PROTEIN 39"/>
    <property type="match status" value="1"/>
</dbReference>
<reference evidence="7" key="1">
    <citation type="submission" date="2020-05" db="EMBL/GenBank/DDBJ databases">
        <title>Mycena genomes resolve the evolution of fungal bioluminescence.</title>
        <authorList>
            <person name="Tsai I.J."/>
        </authorList>
    </citation>
    <scope>NUCLEOTIDE SEQUENCE</scope>
    <source>
        <strain evidence="7">171206Taipei</strain>
    </source>
</reference>
<dbReference type="AlphaFoldDB" id="A0A8H6T6B6"/>
<dbReference type="GeneID" id="59341280"/>
<evidence type="ECO:0000256" key="6">
    <source>
        <dbReference type="SAM" id="MobiDB-lite"/>
    </source>
</evidence>
<dbReference type="GO" id="GO:0005634">
    <property type="term" value="C:nucleus"/>
    <property type="evidence" value="ECO:0007669"/>
    <property type="project" value="UniProtKB-SubCell"/>
</dbReference>
<comment type="subcellular location">
    <subcellularLocation>
        <location evidence="1">Nucleus</location>
    </subcellularLocation>
</comment>
<dbReference type="EMBL" id="JACAZF010000002">
    <property type="protein sequence ID" value="KAF7311751.1"/>
    <property type="molecule type" value="Genomic_DNA"/>
</dbReference>
<feature type="compositionally biased region" description="Low complexity" evidence="6">
    <location>
        <begin position="97"/>
        <end position="114"/>
    </location>
</feature>
<keyword evidence="8" id="KW-1185">Reference proteome</keyword>
<evidence type="ECO:0000256" key="2">
    <source>
        <dbReference type="ARBA" id="ARBA00022723"/>
    </source>
</evidence>
<keyword evidence="2" id="KW-0479">Metal-binding</keyword>
<comment type="caution">
    <text evidence="7">The sequence shown here is derived from an EMBL/GenBank/DDBJ whole genome shotgun (WGS) entry which is preliminary data.</text>
</comment>
<dbReference type="GO" id="GO:0008270">
    <property type="term" value="F:zinc ion binding"/>
    <property type="evidence" value="ECO:0007669"/>
    <property type="project" value="UniProtKB-KW"/>
</dbReference>
<dbReference type="InterPro" id="IPR052035">
    <property type="entry name" value="ZnF_BED_domain_contain"/>
</dbReference>
<gene>
    <name evidence="7" type="ORF">MIND_00185300</name>
</gene>
<dbReference type="RefSeq" id="XP_037223859.1">
    <property type="nucleotide sequence ID" value="XM_037358764.1"/>
</dbReference>
<proteinExistence type="predicted"/>
<keyword evidence="5" id="KW-0539">Nucleus</keyword>
<keyword evidence="4" id="KW-0862">Zinc</keyword>
<dbReference type="Proteomes" id="UP000636479">
    <property type="component" value="Unassembled WGS sequence"/>
</dbReference>
<dbReference type="PANTHER" id="PTHR46481">
    <property type="entry name" value="ZINC FINGER BED DOMAIN-CONTAINING PROTEIN 4"/>
    <property type="match status" value="1"/>
</dbReference>
<evidence type="ECO:0000313" key="7">
    <source>
        <dbReference type="EMBL" id="KAF7311751.1"/>
    </source>
</evidence>
<evidence type="ECO:0000256" key="3">
    <source>
        <dbReference type="ARBA" id="ARBA00022771"/>
    </source>
</evidence>
<evidence type="ECO:0000256" key="4">
    <source>
        <dbReference type="ARBA" id="ARBA00022833"/>
    </source>
</evidence>
<dbReference type="SUPFAM" id="SSF53098">
    <property type="entry name" value="Ribonuclease H-like"/>
    <property type="match status" value="1"/>
</dbReference>
<protein>
    <submittedName>
        <fullName evidence="7">Putative AC transposase</fullName>
    </submittedName>
</protein>